<dbReference type="EMBL" id="JH597939">
    <property type="status" value="NOT_ANNOTATED_CDS"/>
    <property type="molecule type" value="Genomic_DNA"/>
</dbReference>
<dbReference type="Proteomes" id="UP000011713">
    <property type="component" value="Unassembled WGS sequence"/>
</dbReference>
<dbReference type="EnsemblProtists" id="HpaT810176">
    <property type="protein sequence ID" value="HpaP810176"/>
    <property type="gene ID" value="HpaG810176"/>
</dbReference>
<dbReference type="eggNOG" id="ENOG502QPW0">
    <property type="taxonomic scope" value="Eukaryota"/>
</dbReference>
<dbReference type="InterPro" id="IPR013083">
    <property type="entry name" value="Znf_RING/FYVE/PHD"/>
</dbReference>
<evidence type="ECO:0000259" key="3">
    <source>
        <dbReference type="PROSITE" id="PS50089"/>
    </source>
</evidence>
<dbReference type="InParanoid" id="M4BUI8"/>
<dbReference type="SUPFAM" id="SSF57850">
    <property type="entry name" value="RING/U-box"/>
    <property type="match status" value="1"/>
</dbReference>
<dbReference type="OMA" id="CRKPQTQ"/>
<feature type="domain" description="RING-type" evidence="3">
    <location>
        <begin position="61"/>
        <end position="106"/>
    </location>
</feature>
<keyword evidence="1" id="KW-0862">Zinc</keyword>
<keyword evidence="5" id="KW-1185">Reference proteome</keyword>
<keyword evidence="1" id="KW-0863">Zinc-finger</keyword>
<evidence type="ECO:0000256" key="1">
    <source>
        <dbReference type="PROSITE-ProRule" id="PRU00175"/>
    </source>
</evidence>
<keyword evidence="1" id="KW-0479">Metal-binding</keyword>
<dbReference type="HOGENOM" id="CLU_065274_0_0_1"/>
<dbReference type="Pfam" id="PF17123">
    <property type="entry name" value="zf-RING_11"/>
    <property type="match status" value="1"/>
</dbReference>
<sequence length="321" mass="34575">MALRVRRWSDIEPRRRPRHRAIDATRTPRLAPAASASSDVQPRATSSQNVPLAVLEDAPECVICLDELVLGRALFTAECGHRFHFSCLLENVNHDEANSDKCPICRKPQTQWPEQTEGLVKAHPYCTNCGKRGSGGQFCDGCGQSLAHTPTAQERARAAAVAAAARSNVVVECPTCRIRCLVNTTARGTLQCPNGHLFQLRLPPTMGNSHGARQSFTGGAASLTSGPRPIMRQCPTCYTRVQMPPGSQAGQRARSLYISSDQCAVGCSLVNEQICISLGTGLISRFCKLASNEVYVESIRVNCNLPAAASRRGCGAYLAAV</sequence>
<proteinExistence type="predicted"/>
<evidence type="ECO:0000313" key="4">
    <source>
        <dbReference type="EnsemblProtists" id="HpaP810176"/>
    </source>
</evidence>
<dbReference type="PROSITE" id="PS50089">
    <property type="entry name" value="ZF_RING_2"/>
    <property type="match status" value="1"/>
</dbReference>
<reference evidence="5" key="1">
    <citation type="journal article" date="2010" name="Science">
        <title>Signatures of adaptation to obligate biotrophy in the Hyaloperonospora arabidopsidis genome.</title>
        <authorList>
            <person name="Baxter L."/>
            <person name="Tripathy S."/>
            <person name="Ishaque N."/>
            <person name="Boot N."/>
            <person name="Cabral A."/>
            <person name="Kemen E."/>
            <person name="Thines M."/>
            <person name="Ah-Fong A."/>
            <person name="Anderson R."/>
            <person name="Badejoko W."/>
            <person name="Bittner-Eddy P."/>
            <person name="Boore J.L."/>
            <person name="Chibucos M.C."/>
            <person name="Coates M."/>
            <person name="Dehal P."/>
            <person name="Delehaunty K."/>
            <person name="Dong S."/>
            <person name="Downton P."/>
            <person name="Dumas B."/>
            <person name="Fabro G."/>
            <person name="Fronick C."/>
            <person name="Fuerstenberg S.I."/>
            <person name="Fulton L."/>
            <person name="Gaulin E."/>
            <person name="Govers F."/>
            <person name="Hughes L."/>
            <person name="Humphray S."/>
            <person name="Jiang R.H."/>
            <person name="Judelson H."/>
            <person name="Kamoun S."/>
            <person name="Kyung K."/>
            <person name="Meijer H."/>
            <person name="Minx P."/>
            <person name="Morris P."/>
            <person name="Nelson J."/>
            <person name="Phuntumart V."/>
            <person name="Qutob D."/>
            <person name="Rehmany A."/>
            <person name="Rougon-Cardoso A."/>
            <person name="Ryden P."/>
            <person name="Torto-Alalibo T."/>
            <person name="Studholme D."/>
            <person name="Wang Y."/>
            <person name="Win J."/>
            <person name="Wood J."/>
            <person name="Clifton S.W."/>
            <person name="Rogers J."/>
            <person name="Van den Ackerveken G."/>
            <person name="Jones J.D."/>
            <person name="McDowell J.M."/>
            <person name="Beynon J."/>
            <person name="Tyler B.M."/>
        </authorList>
    </citation>
    <scope>NUCLEOTIDE SEQUENCE [LARGE SCALE GENOMIC DNA]</scope>
    <source>
        <strain evidence="5">Emoy2</strain>
    </source>
</reference>
<dbReference type="InterPro" id="IPR001841">
    <property type="entry name" value="Znf_RING"/>
</dbReference>
<dbReference type="VEuPathDB" id="FungiDB:HpaG810176"/>
<organism evidence="4 5">
    <name type="scientific">Hyaloperonospora arabidopsidis (strain Emoy2)</name>
    <name type="common">Downy mildew agent</name>
    <name type="synonym">Peronospora arabidopsidis</name>
    <dbReference type="NCBI Taxonomy" id="559515"/>
    <lineage>
        <taxon>Eukaryota</taxon>
        <taxon>Sar</taxon>
        <taxon>Stramenopiles</taxon>
        <taxon>Oomycota</taxon>
        <taxon>Peronosporomycetes</taxon>
        <taxon>Peronosporales</taxon>
        <taxon>Peronosporaceae</taxon>
        <taxon>Hyaloperonospora</taxon>
    </lineage>
</organism>
<dbReference type="Gene3D" id="3.30.40.10">
    <property type="entry name" value="Zinc/RING finger domain, C3HC4 (zinc finger)"/>
    <property type="match status" value="1"/>
</dbReference>
<name>M4BUI8_HYAAE</name>
<evidence type="ECO:0000313" key="5">
    <source>
        <dbReference type="Proteomes" id="UP000011713"/>
    </source>
</evidence>
<accession>M4BUI8</accession>
<dbReference type="AlphaFoldDB" id="M4BUI8"/>
<dbReference type="SMART" id="SM00184">
    <property type="entry name" value="RING"/>
    <property type="match status" value="1"/>
</dbReference>
<evidence type="ECO:0000256" key="2">
    <source>
        <dbReference type="SAM" id="MobiDB-lite"/>
    </source>
</evidence>
<dbReference type="GO" id="GO:0008270">
    <property type="term" value="F:zinc ion binding"/>
    <property type="evidence" value="ECO:0007669"/>
    <property type="project" value="UniProtKB-KW"/>
</dbReference>
<feature type="region of interest" description="Disordered" evidence="2">
    <location>
        <begin position="14"/>
        <end position="44"/>
    </location>
</feature>
<reference evidence="4" key="2">
    <citation type="submission" date="2015-06" db="UniProtKB">
        <authorList>
            <consortium name="EnsemblProtists"/>
        </authorList>
    </citation>
    <scope>IDENTIFICATION</scope>
    <source>
        <strain evidence="4">Emoy2</strain>
    </source>
</reference>
<protein>
    <recommendedName>
        <fullName evidence="3">RING-type domain-containing protein</fullName>
    </recommendedName>
</protein>
<feature type="compositionally biased region" description="Polar residues" evidence="2">
    <location>
        <begin position="35"/>
        <end position="44"/>
    </location>
</feature>